<proteinExistence type="predicted"/>
<evidence type="ECO:0000313" key="3">
    <source>
        <dbReference type="Proteomes" id="UP000321580"/>
    </source>
</evidence>
<feature type="signal peptide" evidence="1">
    <location>
        <begin position="1"/>
        <end position="20"/>
    </location>
</feature>
<sequence>MYLRLSLIALFLSTAAALMGQAPLHGQWKAPCGTAPGKSEWLKNYQRAPQAYPQRSDSTLYVPLTIHIVGTDNGAGYFRVASLKEAFCKLNGSYSEANIQFFIKGDIRYHNNSAWYSHDSVLEGADMMFASNVDSTLNIYFVSDPAGNCGYNLPYAGIAMSKGCSGPNDNTWAHEFGHALRLPHPFLGWEGGISYDGSIPPAFDEPAPALVTYDYTFFQDTLIEDTLIIDTAFVELVDGSNCAIAADGFCDTPPDYLAQRWFCNGDGLSSV</sequence>
<feature type="non-terminal residue" evidence="2">
    <location>
        <position position="271"/>
    </location>
</feature>
<dbReference type="GO" id="GO:0008237">
    <property type="term" value="F:metallopeptidase activity"/>
    <property type="evidence" value="ECO:0007669"/>
    <property type="project" value="UniProtKB-KW"/>
</dbReference>
<dbReference type="InterPro" id="IPR024079">
    <property type="entry name" value="MetalloPept_cat_dom_sf"/>
</dbReference>
<protein>
    <submittedName>
        <fullName evidence="2">Metalloprotease</fullName>
    </submittedName>
</protein>
<keyword evidence="2" id="KW-0482">Metalloprotease</keyword>
<gene>
    <name evidence="2" type="ORF">FRY97_15155</name>
</gene>
<accession>A0A5C6RJ06</accession>
<keyword evidence="2" id="KW-0645">Protease</keyword>
<dbReference type="GO" id="GO:0006508">
    <property type="term" value="P:proteolysis"/>
    <property type="evidence" value="ECO:0007669"/>
    <property type="project" value="UniProtKB-KW"/>
</dbReference>
<keyword evidence="1" id="KW-0732">Signal</keyword>
<dbReference type="AlphaFoldDB" id="A0A5C6RJ06"/>
<dbReference type="EMBL" id="VOOR01000034">
    <property type="protein sequence ID" value="TXB62187.1"/>
    <property type="molecule type" value="Genomic_DNA"/>
</dbReference>
<dbReference type="Gene3D" id="3.40.390.10">
    <property type="entry name" value="Collagenase (Catalytic Domain)"/>
    <property type="match status" value="1"/>
</dbReference>
<evidence type="ECO:0000256" key="1">
    <source>
        <dbReference type="SAM" id="SignalP"/>
    </source>
</evidence>
<keyword evidence="3" id="KW-1185">Reference proteome</keyword>
<keyword evidence="2" id="KW-0378">Hydrolase</keyword>
<feature type="chain" id="PRO_5022929542" evidence="1">
    <location>
        <begin position="21"/>
        <end position="271"/>
    </location>
</feature>
<reference evidence="2 3" key="1">
    <citation type="submission" date="2019-08" db="EMBL/GenBank/DDBJ databases">
        <title>Genome of Phaeodactylibacter luteus.</title>
        <authorList>
            <person name="Bowman J.P."/>
        </authorList>
    </citation>
    <scope>NUCLEOTIDE SEQUENCE [LARGE SCALE GENOMIC DNA]</scope>
    <source>
        <strain evidence="2 3">KCTC 42180</strain>
    </source>
</reference>
<dbReference type="Proteomes" id="UP000321580">
    <property type="component" value="Unassembled WGS sequence"/>
</dbReference>
<dbReference type="SUPFAM" id="SSF55486">
    <property type="entry name" value="Metalloproteases ('zincins'), catalytic domain"/>
    <property type="match status" value="1"/>
</dbReference>
<name>A0A5C6RJ06_9BACT</name>
<evidence type="ECO:0000313" key="2">
    <source>
        <dbReference type="EMBL" id="TXB62187.1"/>
    </source>
</evidence>
<comment type="caution">
    <text evidence="2">The sequence shown here is derived from an EMBL/GenBank/DDBJ whole genome shotgun (WGS) entry which is preliminary data.</text>
</comment>
<organism evidence="2 3">
    <name type="scientific">Phaeodactylibacter luteus</name>
    <dbReference type="NCBI Taxonomy" id="1564516"/>
    <lineage>
        <taxon>Bacteria</taxon>
        <taxon>Pseudomonadati</taxon>
        <taxon>Bacteroidota</taxon>
        <taxon>Saprospiria</taxon>
        <taxon>Saprospirales</taxon>
        <taxon>Haliscomenobacteraceae</taxon>
        <taxon>Phaeodactylibacter</taxon>
    </lineage>
</organism>